<dbReference type="EMBL" id="AP024488">
    <property type="protein sequence ID" value="BCS95003.1"/>
    <property type="molecule type" value="Genomic_DNA"/>
</dbReference>
<protein>
    <submittedName>
        <fullName evidence="1">Uncharacterized protein</fullName>
    </submittedName>
</protein>
<proteinExistence type="predicted"/>
<sequence length="76" mass="8560">MRHSVALFIREGHNSSVVWGKLSAAVCRGLGCGRMSHFRWADTNSFFTREGILMPAMPSEKLLYFELIHGGFQCGR</sequence>
<accession>A0ABM7PCV3</accession>
<evidence type="ECO:0000313" key="2">
    <source>
        <dbReference type="Proteomes" id="UP001320148"/>
    </source>
</evidence>
<reference evidence="1 2" key="1">
    <citation type="submission" date="2021-02" db="EMBL/GenBank/DDBJ databases">
        <title>Complete genome of Desulfoluna sp. strain ASN36.</title>
        <authorList>
            <person name="Takahashi A."/>
            <person name="Kojima H."/>
            <person name="Fukui M."/>
        </authorList>
    </citation>
    <scope>NUCLEOTIDE SEQUENCE [LARGE SCALE GENOMIC DNA]</scope>
    <source>
        <strain evidence="1 2">ASN36</strain>
    </source>
</reference>
<organism evidence="1 2">
    <name type="scientific">Desulfoluna limicola</name>
    <dbReference type="NCBI Taxonomy" id="2810562"/>
    <lineage>
        <taxon>Bacteria</taxon>
        <taxon>Pseudomonadati</taxon>
        <taxon>Thermodesulfobacteriota</taxon>
        <taxon>Desulfobacteria</taxon>
        <taxon>Desulfobacterales</taxon>
        <taxon>Desulfolunaceae</taxon>
        <taxon>Desulfoluna</taxon>
    </lineage>
</organism>
<evidence type="ECO:0000313" key="1">
    <source>
        <dbReference type="EMBL" id="BCS95003.1"/>
    </source>
</evidence>
<dbReference type="Proteomes" id="UP001320148">
    <property type="component" value="Chromosome"/>
</dbReference>
<keyword evidence="2" id="KW-1185">Reference proteome</keyword>
<gene>
    <name evidence="1" type="ORF">DSLASN_06350</name>
</gene>
<name>A0ABM7PCV3_9BACT</name>